<evidence type="ECO:0000259" key="1">
    <source>
        <dbReference type="Pfam" id="PF09949"/>
    </source>
</evidence>
<dbReference type="InterPro" id="IPR019236">
    <property type="entry name" value="APP1_cat"/>
</dbReference>
<reference evidence="2 3" key="1">
    <citation type="submission" date="2016-11" db="EMBL/GenBank/DDBJ databases">
        <authorList>
            <person name="Jaros S."/>
            <person name="Januszkiewicz K."/>
            <person name="Wedrychowicz H."/>
        </authorList>
    </citation>
    <scope>NUCLEOTIDE SEQUENCE [LARGE SCALE GENOMIC DNA]</scope>
    <source>
        <strain evidence="2 3">DSM 29431</strain>
    </source>
</reference>
<evidence type="ECO:0000313" key="3">
    <source>
        <dbReference type="Proteomes" id="UP000184221"/>
    </source>
</evidence>
<dbReference type="RefSeq" id="WP_143152588.1">
    <property type="nucleotide sequence ID" value="NZ_FQXC01000001.1"/>
</dbReference>
<dbReference type="PANTHER" id="PTHR28208">
    <property type="entry name" value="PHOSPHATIDATE PHOSPHATASE APP1"/>
    <property type="match status" value="1"/>
</dbReference>
<dbReference type="InterPro" id="IPR052935">
    <property type="entry name" value="Mg2+_PAP"/>
</dbReference>
<accession>A0A1M5M645</accession>
<proteinExistence type="predicted"/>
<dbReference type="EMBL" id="FQXC01000001">
    <property type="protein sequence ID" value="SHG72736.1"/>
    <property type="molecule type" value="Genomic_DNA"/>
</dbReference>
<dbReference type="AlphaFoldDB" id="A0A1M5M645"/>
<sequence>MRRLKGAEHLIETLFQRSGAPILQPYRGYAEPGHLVLQGRVLSAVRRDAPDPDQSRWTNFKEMASLFFTSEVADVSVVAEDGIAQSNAEGYVTLRLPRPEQAQGWVTVDAELTDAPETRVPMPALVPHPEARFGVISDIDDTMMMTGAHSLARNLWTTFTGNALTRQIFPDSKTLMDRLSDHARNPVYYVSSSPWNLHSFLDKVFTRADLVAGPMFLRDLGISEDSVVGASHQDHKGAAVDTILAANPELTFFLLGDTGQKDAQVYRDAVKRHPDRIQAVLLREPVARSKRAALEALLEIEAMGVPTYHGRNFSDLPDRVLPGVAEAQQ</sequence>
<dbReference type="GO" id="GO:0008195">
    <property type="term" value="F:phosphatidate phosphatase activity"/>
    <property type="evidence" value="ECO:0007669"/>
    <property type="project" value="InterPro"/>
</dbReference>
<keyword evidence="3" id="KW-1185">Reference proteome</keyword>
<gene>
    <name evidence="2" type="ORF">SAMN05443551_0403</name>
</gene>
<dbReference type="STRING" id="996342.SAMN05443551_0403"/>
<dbReference type="Pfam" id="PF09949">
    <property type="entry name" value="APP1_cat"/>
    <property type="match status" value="1"/>
</dbReference>
<dbReference type="Proteomes" id="UP000184221">
    <property type="component" value="Unassembled WGS sequence"/>
</dbReference>
<feature type="domain" description="Phosphatidate phosphatase APP1 catalytic" evidence="1">
    <location>
        <begin position="133"/>
        <end position="284"/>
    </location>
</feature>
<evidence type="ECO:0000313" key="2">
    <source>
        <dbReference type="EMBL" id="SHG72736.1"/>
    </source>
</evidence>
<name>A0A1M5M645_9RHOB</name>
<dbReference type="OrthoDB" id="9789875at2"/>
<protein>
    <submittedName>
        <fullName evidence="2">Phosphatidate phosphatase APP1</fullName>
    </submittedName>
</protein>
<organism evidence="2 3">
    <name type="scientific">Marivita hallyeonensis</name>
    <dbReference type="NCBI Taxonomy" id="996342"/>
    <lineage>
        <taxon>Bacteria</taxon>
        <taxon>Pseudomonadati</taxon>
        <taxon>Pseudomonadota</taxon>
        <taxon>Alphaproteobacteria</taxon>
        <taxon>Rhodobacterales</taxon>
        <taxon>Roseobacteraceae</taxon>
        <taxon>Marivita</taxon>
    </lineage>
</organism>
<dbReference type="PANTHER" id="PTHR28208:SF3">
    <property type="entry name" value="PHOSPHATIDATE PHOSPHATASE APP1"/>
    <property type="match status" value="1"/>
</dbReference>